<dbReference type="OrthoDB" id="418748at2759"/>
<protein>
    <submittedName>
        <fullName evidence="1">Uncharacterized protein</fullName>
    </submittedName>
</protein>
<name>A0A4C1ZH88_EUMVA</name>
<comment type="caution">
    <text evidence="1">The sequence shown here is derived from an EMBL/GenBank/DDBJ whole genome shotgun (WGS) entry which is preliminary data.</text>
</comment>
<organism evidence="1 2">
    <name type="scientific">Eumeta variegata</name>
    <name type="common">Bagworm moth</name>
    <name type="synonym">Eumeta japonica</name>
    <dbReference type="NCBI Taxonomy" id="151549"/>
    <lineage>
        <taxon>Eukaryota</taxon>
        <taxon>Metazoa</taxon>
        <taxon>Ecdysozoa</taxon>
        <taxon>Arthropoda</taxon>
        <taxon>Hexapoda</taxon>
        <taxon>Insecta</taxon>
        <taxon>Pterygota</taxon>
        <taxon>Neoptera</taxon>
        <taxon>Endopterygota</taxon>
        <taxon>Lepidoptera</taxon>
        <taxon>Glossata</taxon>
        <taxon>Ditrysia</taxon>
        <taxon>Tineoidea</taxon>
        <taxon>Psychidae</taxon>
        <taxon>Oiketicinae</taxon>
        <taxon>Eumeta</taxon>
    </lineage>
</organism>
<dbReference type="EMBL" id="BGZK01001891">
    <property type="protein sequence ID" value="GBP87866.1"/>
    <property type="molecule type" value="Genomic_DNA"/>
</dbReference>
<gene>
    <name evidence="1" type="ORF">EVAR_61619_1</name>
</gene>
<dbReference type="Proteomes" id="UP000299102">
    <property type="component" value="Unassembled WGS sequence"/>
</dbReference>
<sequence length="113" mass="13300">MFDREEKTKRDIFCLIVDDRLRNKIVNTRVYYGVNVGANQLLVVCGVKALSQRWQHHTKMVTMELEKITVSELLHQNVKDEYVERLEDSLSEIKWCECLETGELWNIGSKNVE</sequence>
<keyword evidence="2" id="KW-1185">Reference proteome</keyword>
<evidence type="ECO:0000313" key="2">
    <source>
        <dbReference type="Proteomes" id="UP000299102"/>
    </source>
</evidence>
<accession>A0A4C1ZH88</accession>
<dbReference type="AlphaFoldDB" id="A0A4C1ZH88"/>
<reference evidence="1 2" key="1">
    <citation type="journal article" date="2019" name="Commun. Biol.">
        <title>The bagworm genome reveals a unique fibroin gene that provides high tensile strength.</title>
        <authorList>
            <person name="Kono N."/>
            <person name="Nakamura H."/>
            <person name="Ohtoshi R."/>
            <person name="Tomita M."/>
            <person name="Numata K."/>
            <person name="Arakawa K."/>
        </authorList>
    </citation>
    <scope>NUCLEOTIDE SEQUENCE [LARGE SCALE GENOMIC DNA]</scope>
</reference>
<proteinExistence type="predicted"/>
<evidence type="ECO:0000313" key="1">
    <source>
        <dbReference type="EMBL" id="GBP87866.1"/>
    </source>
</evidence>